<comment type="caution">
    <text evidence="1">The sequence shown here is derived from an EMBL/GenBank/DDBJ whole genome shotgun (WGS) entry which is preliminary data.</text>
</comment>
<evidence type="ECO:0000313" key="1">
    <source>
        <dbReference type="EMBL" id="KAI4341515.1"/>
    </source>
</evidence>
<dbReference type="Proteomes" id="UP001057402">
    <property type="component" value="Chromosome 7"/>
</dbReference>
<evidence type="ECO:0000313" key="2">
    <source>
        <dbReference type="Proteomes" id="UP001057402"/>
    </source>
</evidence>
<sequence length="360" mass="40727">MANEVISNHTMTGGDGRHSYLKNSVMQGQVVDHIKGLVEEMVAKTVNFHGSYPPGRSFRIADMGCSVGPNTLRTVEMIVEAVEKKYRAEGLTDRLPEFHVFFNDRPANDFNTLFRSLPSEKKYFAAGVPGSFRGRLFPGKFIDFVNCTYALHWLSEIPKPVLNRQSPAFSKDKIHYGIANQEVIDAFEMQFHDDMNKFLDARSQEVVAGGMMALTIRLRPDGTSHHRVLENRFLDLLGSCVLDMVKKGTISEAKLDEFNLPMYFGTPRQIESIVMQDGRFDIEKIDKVMHPEGNLADPRTLDQLVASWRAGLEGLLVAQFGQEAAEEIFRSWRVRLEDPWLLDAESAIGVLFLLKRNDVN</sequence>
<reference evidence="2" key="1">
    <citation type="journal article" date="2023" name="Front. Plant Sci.">
        <title>Chromosomal-level genome assembly of Melastoma candidum provides insights into trichome evolution.</title>
        <authorList>
            <person name="Zhong Y."/>
            <person name="Wu W."/>
            <person name="Sun C."/>
            <person name="Zou P."/>
            <person name="Liu Y."/>
            <person name="Dai S."/>
            <person name="Zhou R."/>
        </authorList>
    </citation>
    <scope>NUCLEOTIDE SEQUENCE [LARGE SCALE GENOMIC DNA]</scope>
</reference>
<protein>
    <submittedName>
        <fullName evidence="1">Uncharacterized protein</fullName>
    </submittedName>
</protein>
<gene>
    <name evidence="1" type="ORF">MLD38_026229</name>
</gene>
<keyword evidence="2" id="KW-1185">Reference proteome</keyword>
<proteinExistence type="predicted"/>
<name>A0ACB9NXY3_9MYRT</name>
<accession>A0ACB9NXY3</accession>
<organism evidence="1 2">
    <name type="scientific">Melastoma candidum</name>
    <dbReference type="NCBI Taxonomy" id="119954"/>
    <lineage>
        <taxon>Eukaryota</taxon>
        <taxon>Viridiplantae</taxon>
        <taxon>Streptophyta</taxon>
        <taxon>Embryophyta</taxon>
        <taxon>Tracheophyta</taxon>
        <taxon>Spermatophyta</taxon>
        <taxon>Magnoliopsida</taxon>
        <taxon>eudicotyledons</taxon>
        <taxon>Gunneridae</taxon>
        <taxon>Pentapetalae</taxon>
        <taxon>rosids</taxon>
        <taxon>malvids</taxon>
        <taxon>Myrtales</taxon>
        <taxon>Melastomataceae</taxon>
        <taxon>Melastomatoideae</taxon>
        <taxon>Melastomateae</taxon>
        <taxon>Melastoma</taxon>
    </lineage>
</organism>
<dbReference type="EMBL" id="CM042886">
    <property type="protein sequence ID" value="KAI4341515.1"/>
    <property type="molecule type" value="Genomic_DNA"/>
</dbReference>